<dbReference type="GO" id="GO:0005524">
    <property type="term" value="F:ATP binding"/>
    <property type="evidence" value="ECO:0007669"/>
    <property type="project" value="UniProtKB-UniRule"/>
</dbReference>
<feature type="binding site" evidence="12">
    <location>
        <begin position="10"/>
        <end position="17"/>
    </location>
    <ligand>
        <name>ATP</name>
        <dbReference type="ChEBI" id="CHEBI:30616"/>
    </ligand>
</feature>
<comment type="caution">
    <text evidence="14">The sequence shown here is derived from an EMBL/GenBank/DDBJ whole genome shotgun (WGS) entry which is preliminary data.</text>
</comment>
<dbReference type="SUPFAM" id="SSF52540">
    <property type="entry name" value="P-loop containing nucleoside triphosphate hydrolases"/>
    <property type="match status" value="1"/>
</dbReference>
<dbReference type="GO" id="GO:0006227">
    <property type="term" value="P:dUDP biosynthetic process"/>
    <property type="evidence" value="ECO:0007669"/>
    <property type="project" value="TreeGrafter"/>
</dbReference>
<sequence>MRGQFITLEGGEGVGKSTNLAAVQLWLEQRGIDTLVTREPGGTPLAEEIRQLLLAPRAESVAPLAELLLMFAARAQHIAAAIEPALAAGRWVLCDRFGDATHAYQGGGRRLPTAVIEQLQQLVQAQLSPDLTLLLDLPVAEGLARAGERGELDRFEAEQLDFFNRVRDRYLQLAAAEPQRFAVVDASQPLVQVQADIGAALEQFYESLQ</sequence>
<dbReference type="CDD" id="cd01672">
    <property type="entry name" value="TMPK"/>
    <property type="match status" value="1"/>
</dbReference>
<dbReference type="FunFam" id="3.40.50.300:FF:000225">
    <property type="entry name" value="Thymidylate kinase"/>
    <property type="match status" value="1"/>
</dbReference>
<evidence type="ECO:0000259" key="13">
    <source>
        <dbReference type="Pfam" id="PF02223"/>
    </source>
</evidence>
<dbReference type="InterPro" id="IPR018094">
    <property type="entry name" value="Thymidylate_kinase"/>
</dbReference>
<evidence type="ECO:0000256" key="10">
    <source>
        <dbReference type="ARBA" id="ARBA00048743"/>
    </source>
</evidence>
<keyword evidence="5 12" id="KW-0545">Nucleotide biosynthesis</keyword>
<evidence type="ECO:0000256" key="9">
    <source>
        <dbReference type="ARBA" id="ARBA00029962"/>
    </source>
</evidence>
<dbReference type="AlphaFoldDB" id="A0A4Y8UMB8"/>
<dbReference type="EC" id="2.7.4.9" evidence="2 12"/>
<evidence type="ECO:0000256" key="7">
    <source>
        <dbReference type="ARBA" id="ARBA00022777"/>
    </source>
</evidence>
<feature type="domain" description="Thymidylate kinase-like" evidence="13">
    <location>
        <begin position="8"/>
        <end position="197"/>
    </location>
</feature>
<dbReference type="GO" id="GO:0004798">
    <property type="term" value="F:dTMP kinase activity"/>
    <property type="evidence" value="ECO:0007669"/>
    <property type="project" value="UniProtKB-UniRule"/>
</dbReference>
<dbReference type="PANTHER" id="PTHR10344:SF4">
    <property type="entry name" value="UMP-CMP KINASE 2, MITOCHONDRIAL"/>
    <property type="match status" value="1"/>
</dbReference>
<keyword evidence="8 12" id="KW-0067">ATP-binding</keyword>
<reference evidence="14 15" key="1">
    <citation type="submission" date="2019-03" db="EMBL/GenBank/DDBJ databases">
        <title>Draft genome of Gammaproteobacteria bacterium LSUCC0057, a member of the SAR92 clade.</title>
        <authorList>
            <person name="Lanclos V.C."/>
            <person name="Doiron C."/>
            <person name="Henson M.W."/>
            <person name="Thrash J.C."/>
        </authorList>
    </citation>
    <scope>NUCLEOTIDE SEQUENCE [LARGE SCALE GENOMIC DNA]</scope>
    <source>
        <strain evidence="14 15">LSUCC0057</strain>
    </source>
</reference>
<dbReference type="GO" id="GO:0006233">
    <property type="term" value="P:dTDP biosynthetic process"/>
    <property type="evidence" value="ECO:0007669"/>
    <property type="project" value="InterPro"/>
</dbReference>
<dbReference type="Pfam" id="PF02223">
    <property type="entry name" value="Thymidylate_kin"/>
    <property type="match status" value="1"/>
</dbReference>
<dbReference type="GO" id="GO:0005829">
    <property type="term" value="C:cytosol"/>
    <property type="evidence" value="ECO:0007669"/>
    <property type="project" value="TreeGrafter"/>
</dbReference>
<evidence type="ECO:0000256" key="8">
    <source>
        <dbReference type="ARBA" id="ARBA00022840"/>
    </source>
</evidence>
<comment type="similarity">
    <text evidence="1 12">Belongs to the thymidylate kinase family.</text>
</comment>
<dbReference type="Gene3D" id="3.40.50.300">
    <property type="entry name" value="P-loop containing nucleotide triphosphate hydrolases"/>
    <property type="match status" value="1"/>
</dbReference>
<dbReference type="GO" id="GO:0006235">
    <property type="term" value="P:dTTP biosynthetic process"/>
    <property type="evidence" value="ECO:0007669"/>
    <property type="project" value="UniProtKB-UniRule"/>
</dbReference>
<evidence type="ECO:0000256" key="4">
    <source>
        <dbReference type="ARBA" id="ARBA00022679"/>
    </source>
</evidence>
<comment type="function">
    <text evidence="11 12">Phosphorylation of dTMP to form dTDP in both de novo and salvage pathways of dTTP synthesis.</text>
</comment>
<keyword evidence="7 12" id="KW-0418">Kinase</keyword>
<dbReference type="OrthoDB" id="9774907at2"/>
<dbReference type="EMBL" id="SPIA01000001">
    <property type="protein sequence ID" value="TFH68947.1"/>
    <property type="molecule type" value="Genomic_DNA"/>
</dbReference>
<proteinExistence type="inferred from homology"/>
<evidence type="ECO:0000256" key="5">
    <source>
        <dbReference type="ARBA" id="ARBA00022727"/>
    </source>
</evidence>
<keyword evidence="4 12" id="KW-0808">Transferase</keyword>
<comment type="catalytic activity">
    <reaction evidence="10 12">
        <text>dTMP + ATP = dTDP + ADP</text>
        <dbReference type="Rhea" id="RHEA:13517"/>
        <dbReference type="ChEBI" id="CHEBI:30616"/>
        <dbReference type="ChEBI" id="CHEBI:58369"/>
        <dbReference type="ChEBI" id="CHEBI:63528"/>
        <dbReference type="ChEBI" id="CHEBI:456216"/>
        <dbReference type="EC" id="2.7.4.9"/>
    </reaction>
</comment>
<evidence type="ECO:0000256" key="3">
    <source>
        <dbReference type="ARBA" id="ARBA00017144"/>
    </source>
</evidence>
<evidence type="ECO:0000256" key="12">
    <source>
        <dbReference type="HAMAP-Rule" id="MF_00165"/>
    </source>
</evidence>
<dbReference type="NCBIfam" id="TIGR00041">
    <property type="entry name" value="DTMP_kinase"/>
    <property type="match status" value="1"/>
</dbReference>
<keyword evidence="15" id="KW-1185">Reference proteome</keyword>
<evidence type="ECO:0000256" key="11">
    <source>
        <dbReference type="ARBA" id="ARBA00057735"/>
    </source>
</evidence>
<dbReference type="InterPro" id="IPR039430">
    <property type="entry name" value="Thymidylate_kin-like_dom"/>
</dbReference>
<gene>
    <name evidence="12" type="primary">tmk</name>
    <name evidence="14" type="ORF">E3W66_03100</name>
</gene>
<accession>A0A4Y8UMB8</accession>
<evidence type="ECO:0000256" key="1">
    <source>
        <dbReference type="ARBA" id="ARBA00009776"/>
    </source>
</evidence>
<dbReference type="Proteomes" id="UP000298133">
    <property type="component" value="Unassembled WGS sequence"/>
</dbReference>
<dbReference type="InterPro" id="IPR027417">
    <property type="entry name" value="P-loop_NTPase"/>
</dbReference>
<evidence type="ECO:0000313" key="15">
    <source>
        <dbReference type="Proteomes" id="UP000298133"/>
    </source>
</evidence>
<protein>
    <recommendedName>
        <fullName evidence="3 12">Thymidylate kinase</fullName>
        <ecNumber evidence="2 12">2.7.4.9</ecNumber>
    </recommendedName>
    <alternativeName>
        <fullName evidence="9 12">dTMP kinase</fullName>
    </alternativeName>
</protein>
<keyword evidence="6 12" id="KW-0547">Nucleotide-binding</keyword>
<evidence type="ECO:0000313" key="14">
    <source>
        <dbReference type="EMBL" id="TFH68947.1"/>
    </source>
</evidence>
<evidence type="ECO:0000256" key="2">
    <source>
        <dbReference type="ARBA" id="ARBA00012980"/>
    </source>
</evidence>
<dbReference type="PANTHER" id="PTHR10344">
    <property type="entry name" value="THYMIDYLATE KINASE"/>
    <property type="match status" value="1"/>
</dbReference>
<organism evidence="14 15">
    <name type="scientific">Gammaproteobacteria bacterium LSUCC0057</name>
    <dbReference type="NCBI Taxonomy" id="2559237"/>
    <lineage>
        <taxon>Bacteria</taxon>
        <taxon>Pseudomonadati</taxon>
        <taxon>Pseudomonadota</taxon>
        <taxon>Gammaproteobacteria</taxon>
        <taxon>Cellvibrionales</taxon>
        <taxon>Porticoccaceae</taxon>
        <taxon>SAR92 clade</taxon>
    </lineage>
</organism>
<evidence type="ECO:0000256" key="6">
    <source>
        <dbReference type="ARBA" id="ARBA00022741"/>
    </source>
</evidence>
<name>A0A4Y8UMB8_9GAMM</name>
<dbReference type="HAMAP" id="MF_00165">
    <property type="entry name" value="Thymidylate_kinase"/>
    <property type="match status" value="1"/>
</dbReference>